<dbReference type="Ensembl" id="ENSFCTT00005001725.1">
    <property type="protein sequence ID" value="ENSFCTP00005000875.1"/>
    <property type="gene ID" value="ENSFCTG00005000658.1"/>
</dbReference>
<evidence type="ECO:0000313" key="4">
    <source>
        <dbReference type="Proteomes" id="UP000823872"/>
    </source>
</evidence>
<feature type="compositionally biased region" description="Basic and acidic residues" evidence="1">
    <location>
        <begin position="194"/>
        <end position="207"/>
    </location>
</feature>
<dbReference type="PANTHER" id="PTHR22910:SF6">
    <property type="entry name" value="PROTEIN MGARP"/>
    <property type="match status" value="1"/>
</dbReference>
<feature type="compositionally biased region" description="Low complexity" evidence="1">
    <location>
        <begin position="330"/>
        <end position="342"/>
    </location>
</feature>
<name>A0ABI7VVL8_FELCA</name>
<dbReference type="InterPro" id="IPR032773">
    <property type="entry name" value="MGARP_N"/>
</dbReference>
<feature type="region of interest" description="Disordered" evidence="1">
    <location>
        <begin position="194"/>
        <end position="213"/>
    </location>
</feature>
<accession>A0ABI7VVL8</accession>
<evidence type="ECO:0000313" key="3">
    <source>
        <dbReference type="Ensembl" id="ENSFCTP00005000875.1"/>
    </source>
</evidence>
<proteinExistence type="predicted"/>
<dbReference type="InterPro" id="IPR026093">
    <property type="entry name" value="MGARP"/>
</dbReference>
<keyword evidence="4" id="KW-1185">Reference proteome</keyword>
<reference evidence="3 4" key="1">
    <citation type="submission" date="2021-02" db="EMBL/GenBank/DDBJ databases">
        <title>Safari Cat Assemblies.</title>
        <authorList>
            <person name="Bredemeyer K.R."/>
            <person name="Murphy W.J."/>
        </authorList>
    </citation>
    <scope>NUCLEOTIDE SEQUENCE [LARGE SCALE GENOMIC DNA]</scope>
</reference>
<organism evidence="3 4">
    <name type="scientific">Felis catus</name>
    <name type="common">Cat</name>
    <name type="synonym">Felis silvestris catus</name>
    <dbReference type="NCBI Taxonomy" id="9685"/>
    <lineage>
        <taxon>Eukaryota</taxon>
        <taxon>Metazoa</taxon>
        <taxon>Chordata</taxon>
        <taxon>Craniata</taxon>
        <taxon>Vertebrata</taxon>
        <taxon>Euteleostomi</taxon>
        <taxon>Mammalia</taxon>
        <taxon>Eutheria</taxon>
        <taxon>Laurasiatheria</taxon>
        <taxon>Carnivora</taxon>
        <taxon>Feliformia</taxon>
        <taxon>Felidae</taxon>
        <taxon>Felinae</taxon>
        <taxon>Felis</taxon>
    </lineage>
</organism>
<reference evidence="3" key="2">
    <citation type="submission" date="2025-08" db="UniProtKB">
        <authorList>
            <consortium name="Ensembl"/>
        </authorList>
    </citation>
    <scope>IDENTIFICATION</scope>
    <source>
        <strain evidence="3">breed Abyssinian</strain>
    </source>
</reference>
<gene>
    <name evidence="3" type="primary">PSMD4</name>
</gene>
<evidence type="ECO:0000256" key="1">
    <source>
        <dbReference type="SAM" id="MobiDB-lite"/>
    </source>
</evidence>
<dbReference type="Pfam" id="PF14962">
    <property type="entry name" value="AIF-MLS"/>
    <property type="match status" value="1"/>
</dbReference>
<dbReference type="Proteomes" id="UP000823872">
    <property type="component" value="Chromosome B1"/>
</dbReference>
<protein>
    <recommendedName>
        <fullName evidence="2">Protein MGARP N-terminal domain-containing protein</fullName>
    </recommendedName>
</protein>
<feature type="compositionally biased region" description="Basic and acidic residues" evidence="1">
    <location>
        <begin position="297"/>
        <end position="306"/>
    </location>
</feature>
<reference evidence="3" key="3">
    <citation type="submission" date="2025-09" db="UniProtKB">
        <authorList>
            <consortium name="Ensembl"/>
        </authorList>
    </citation>
    <scope>IDENTIFICATION</scope>
    <source>
        <strain evidence="3">breed Abyssinian</strain>
    </source>
</reference>
<dbReference type="PANTHER" id="PTHR22910">
    <property type="entry name" value="PROTEIN MGARP"/>
    <property type="match status" value="1"/>
</dbReference>
<dbReference type="GeneTree" id="ENSGT00440000037338"/>
<feature type="region of interest" description="Disordered" evidence="1">
    <location>
        <begin position="219"/>
        <end position="243"/>
    </location>
</feature>
<evidence type="ECO:0000259" key="2">
    <source>
        <dbReference type="Pfam" id="PF14962"/>
    </source>
</evidence>
<sequence length="342" mass="36338">MESHIFCRSSRVSVTVNCLEIQLLPGNFLGILNITHCTDGRLRLLLAPSPGNFPLAFPLLGKANGLCDLKWAQISPRMINQIHLTTRIPKHFQPVLWSSTHWNNTGAVSKTLALPLRAPPGPAPLRKDASLRLMSSNKLPGSSGSNMIYYLVVGVTVSAGGYYTYKTVTSEQAKHTEHVTNLKEKTRAELHPLQGEKDNRVEAEKASSEVPEASLVEVQDADAEDTPDATGAATREASARPGDLEDALVETDTVGAEAGAEVTNAAPSTVAEISTEMPSEVQNAALDEAVAISNDKGTTEKERSGETAELEEESPPAESESSAGDDLQEEASVGSEAASAQG</sequence>
<feature type="domain" description="Protein MGARP N-terminal" evidence="2">
    <location>
        <begin position="105"/>
        <end position="293"/>
    </location>
</feature>
<feature type="region of interest" description="Disordered" evidence="1">
    <location>
        <begin position="291"/>
        <end position="342"/>
    </location>
</feature>